<keyword evidence="1" id="KW-0547">Nucleotide-binding</keyword>
<evidence type="ECO:0000256" key="1">
    <source>
        <dbReference type="ARBA" id="ARBA00022741"/>
    </source>
</evidence>
<evidence type="ECO:0000259" key="3">
    <source>
        <dbReference type="Pfam" id="PF00005"/>
    </source>
</evidence>
<dbReference type="InterPro" id="IPR027417">
    <property type="entry name" value="P-loop_NTPase"/>
</dbReference>
<dbReference type="InterPro" id="IPR003439">
    <property type="entry name" value="ABC_transporter-like_ATP-bd"/>
</dbReference>
<dbReference type="SUPFAM" id="SSF52540">
    <property type="entry name" value="P-loop containing nucleoside triphosphate hydrolases"/>
    <property type="match status" value="1"/>
</dbReference>
<dbReference type="Pfam" id="PF00005">
    <property type="entry name" value="ABC_tran"/>
    <property type="match status" value="1"/>
</dbReference>
<accession>A0ABV0QT28</accession>
<name>A0ABV0QT28_9TELE</name>
<reference evidence="4 5" key="1">
    <citation type="submission" date="2021-06" db="EMBL/GenBank/DDBJ databases">
        <authorList>
            <person name="Palmer J.M."/>
        </authorList>
    </citation>
    <scope>NUCLEOTIDE SEQUENCE [LARGE SCALE GENOMIC DNA]</scope>
    <source>
        <strain evidence="4 5">XC_2019</strain>
        <tissue evidence="4">Muscle</tissue>
    </source>
</reference>
<feature type="domain" description="ABC transporter" evidence="3">
    <location>
        <begin position="4"/>
        <end position="98"/>
    </location>
</feature>
<evidence type="ECO:0000313" key="4">
    <source>
        <dbReference type="EMBL" id="MEQ2198994.1"/>
    </source>
</evidence>
<dbReference type="InterPro" id="IPR050173">
    <property type="entry name" value="ABC_transporter_C-like"/>
</dbReference>
<dbReference type="Proteomes" id="UP001434883">
    <property type="component" value="Unassembled WGS sequence"/>
</dbReference>
<sequence>MGLHDLRQKMSIIPQDPVLFTETVRKNLDPFNQHTDEDLWKALEEVQLKPVVEELPGKLETVLAESGSNFSVGQRQLVCLARAILRRNRVLIIDEATANVDPRTDELIQKTIRDKFRECTVLTIAHRLNTIIDSDRILVSPLHTNQK</sequence>
<dbReference type="PANTHER" id="PTHR24223:SF357">
    <property type="entry name" value="ATP-BINDING CASSETTE SUB-FAMILY C MEMBER 4"/>
    <property type="match status" value="1"/>
</dbReference>
<gene>
    <name evidence="4" type="primary">ABCC4_3</name>
    <name evidence="4" type="ORF">XENOCAPTIV_022117</name>
</gene>
<comment type="caution">
    <text evidence="4">The sequence shown here is derived from an EMBL/GenBank/DDBJ whole genome shotgun (WGS) entry which is preliminary data.</text>
</comment>
<keyword evidence="5" id="KW-1185">Reference proteome</keyword>
<evidence type="ECO:0000256" key="2">
    <source>
        <dbReference type="ARBA" id="ARBA00022840"/>
    </source>
</evidence>
<keyword evidence="2" id="KW-0067">ATP-binding</keyword>
<evidence type="ECO:0000313" key="5">
    <source>
        <dbReference type="Proteomes" id="UP001434883"/>
    </source>
</evidence>
<protein>
    <submittedName>
        <fullName evidence="4">Multidrug resistance-associated protein 4</fullName>
    </submittedName>
</protein>
<dbReference type="EMBL" id="JAHRIN010021705">
    <property type="protein sequence ID" value="MEQ2198994.1"/>
    <property type="molecule type" value="Genomic_DNA"/>
</dbReference>
<dbReference type="PANTHER" id="PTHR24223">
    <property type="entry name" value="ATP-BINDING CASSETTE SUB-FAMILY C"/>
    <property type="match status" value="1"/>
</dbReference>
<organism evidence="4 5">
    <name type="scientific">Xenoophorus captivus</name>
    <dbReference type="NCBI Taxonomy" id="1517983"/>
    <lineage>
        <taxon>Eukaryota</taxon>
        <taxon>Metazoa</taxon>
        <taxon>Chordata</taxon>
        <taxon>Craniata</taxon>
        <taxon>Vertebrata</taxon>
        <taxon>Euteleostomi</taxon>
        <taxon>Actinopterygii</taxon>
        <taxon>Neopterygii</taxon>
        <taxon>Teleostei</taxon>
        <taxon>Neoteleostei</taxon>
        <taxon>Acanthomorphata</taxon>
        <taxon>Ovalentaria</taxon>
        <taxon>Atherinomorphae</taxon>
        <taxon>Cyprinodontiformes</taxon>
        <taxon>Goodeidae</taxon>
        <taxon>Xenoophorus</taxon>
    </lineage>
</organism>
<proteinExistence type="predicted"/>
<dbReference type="Gene3D" id="3.40.50.300">
    <property type="entry name" value="P-loop containing nucleotide triphosphate hydrolases"/>
    <property type="match status" value="1"/>
</dbReference>